<accession>A0A9P9E507</accession>
<keyword evidence="1" id="KW-0812">Transmembrane</keyword>
<dbReference type="Proteomes" id="UP000700596">
    <property type="component" value="Unassembled WGS sequence"/>
</dbReference>
<feature type="transmembrane region" description="Helical" evidence="1">
    <location>
        <begin position="38"/>
        <end position="64"/>
    </location>
</feature>
<sequence>MKNDADLKAYDELRKRCKPTHAVSIDESYHIATVIVDIMGLAGIGVFVVGGLAAIVGIISFAAVMGGLKVVGALAAAAGFSVMIESIYEGAIQRQPLTSLVNGLKNNKTVTELKDLLLEGLKEPWECTLDYCREKLYNLDVQQGAWMNEDRGEEFHSAVDVPEPIDIKDKALRIDLSFTPSDTGVAQSVILMHQGSISNSICIGTSKEET</sequence>
<proteinExistence type="predicted"/>
<name>A0A9P9E507_9PLEO</name>
<keyword evidence="3" id="KW-1185">Reference proteome</keyword>
<dbReference type="OrthoDB" id="4776612at2759"/>
<keyword evidence="1" id="KW-0472">Membrane</keyword>
<gene>
    <name evidence="2" type="ORF">B0J11DRAFT_504576</name>
</gene>
<keyword evidence="1" id="KW-1133">Transmembrane helix</keyword>
<reference evidence="2" key="1">
    <citation type="journal article" date="2021" name="Nat. Commun.">
        <title>Genetic determinants of endophytism in the Arabidopsis root mycobiome.</title>
        <authorList>
            <person name="Mesny F."/>
            <person name="Miyauchi S."/>
            <person name="Thiergart T."/>
            <person name="Pickel B."/>
            <person name="Atanasova L."/>
            <person name="Karlsson M."/>
            <person name="Huettel B."/>
            <person name="Barry K.W."/>
            <person name="Haridas S."/>
            <person name="Chen C."/>
            <person name="Bauer D."/>
            <person name="Andreopoulos W."/>
            <person name="Pangilinan J."/>
            <person name="LaButti K."/>
            <person name="Riley R."/>
            <person name="Lipzen A."/>
            <person name="Clum A."/>
            <person name="Drula E."/>
            <person name="Henrissat B."/>
            <person name="Kohler A."/>
            <person name="Grigoriev I.V."/>
            <person name="Martin F.M."/>
            <person name="Hacquard S."/>
        </authorList>
    </citation>
    <scope>NUCLEOTIDE SEQUENCE</scope>
    <source>
        <strain evidence="2">MPI-CAGE-CH-0243</strain>
    </source>
</reference>
<feature type="transmembrane region" description="Helical" evidence="1">
    <location>
        <begin position="70"/>
        <end position="88"/>
    </location>
</feature>
<evidence type="ECO:0000256" key="1">
    <source>
        <dbReference type="SAM" id="Phobius"/>
    </source>
</evidence>
<comment type="caution">
    <text evidence="2">The sequence shown here is derived from an EMBL/GenBank/DDBJ whole genome shotgun (WGS) entry which is preliminary data.</text>
</comment>
<evidence type="ECO:0000313" key="3">
    <source>
        <dbReference type="Proteomes" id="UP000700596"/>
    </source>
</evidence>
<organism evidence="2 3">
    <name type="scientific">Dendryphion nanum</name>
    <dbReference type="NCBI Taxonomy" id="256645"/>
    <lineage>
        <taxon>Eukaryota</taxon>
        <taxon>Fungi</taxon>
        <taxon>Dikarya</taxon>
        <taxon>Ascomycota</taxon>
        <taxon>Pezizomycotina</taxon>
        <taxon>Dothideomycetes</taxon>
        <taxon>Pleosporomycetidae</taxon>
        <taxon>Pleosporales</taxon>
        <taxon>Torulaceae</taxon>
        <taxon>Dendryphion</taxon>
    </lineage>
</organism>
<evidence type="ECO:0000313" key="2">
    <source>
        <dbReference type="EMBL" id="KAH7130821.1"/>
    </source>
</evidence>
<dbReference type="AlphaFoldDB" id="A0A9P9E507"/>
<protein>
    <submittedName>
        <fullName evidence="2">Uncharacterized protein</fullName>
    </submittedName>
</protein>
<dbReference type="EMBL" id="JAGMWT010000004">
    <property type="protein sequence ID" value="KAH7130821.1"/>
    <property type="molecule type" value="Genomic_DNA"/>
</dbReference>